<dbReference type="OrthoDB" id="4207724at2759"/>
<evidence type="ECO:0000256" key="1">
    <source>
        <dbReference type="SAM" id="MobiDB-lite"/>
    </source>
</evidence>
<evidence type="ECO:0000313" key="3">
    <source>
        <dbReference type="Proteomes" id="UP000275385"/>
    </source>
</evidence>
<protein>
    <submittedName>
        <fullName evidence="2">Uncharacterized protein</fullName>
    </submittedName>
</protein>
<feature type="compositionally biased region" description="Basic and acidic residues" evidence="1">
    <location>
        <begin position="41"/>
        <end position="57"/>
    </location>
</feature>
<feature type="compositionally biased region" description="Polar residues" evidence="1">
    <location>
        <begin position="317"/>
        <end position="332"/>
    </location>
</feature>
<reference evidence="2 3" key="1">
    <citation type="submission" date="2018-08" db="EMBL/GenBank/DDBJ databases">
        <title>Draft genome of the lignicolous fungus Coniochaeta pulveracea.</title>
        <authorList>
            <person name="Borstlap C.J."/>
            <person name="De Witt R.N."/>
            <person name="Botha A."/>
            <person name="Volschenk H."/>
        </authorList>
    </citation>
    <scope>NUCLEOTIDE SEQUENCE [LARGE SCALE GENOMIC DNA]</scope>
    <source>
        <strain evidence="2 3">CAB683</strain>
    </source>
</reference>
<feature type="compositionally biased region" description="Basic and acidic residues" evidence="1">
    <location>
        <begin position="141"/>
        <end position="157"/>
    </location>
</feature>
<comment type="caution">
    <text evidence="2">The sequence shown here is derived from an EMBL/GenBank/DDBJ whole genome shotgun (WGS) entry which is preliminary data.</text>
</comment>
<feature type="compositionally biased region" description="Low complexity" evidence="1">
    <location>
        <begin position="403"/>
        <end position="415"/>
    </location>
</feature>
<organism evidence="2 3">
    <name type="scientific">Coniochaeta pulveracea</name>
    <dbReference type="NCBI Taxonomy" id="177199"/>
    <lineage>
        <taxon>Eukaryota</taxon>
        <taxon>Fungi</taxon>
        <taxon>Dikarya</taxon>
        <taxon>Ascomycota</taxon>
        <taxon>Pezizomycotina</taxon>
        <taxon>Sordariomycetes</taxon>
        <taxon>Sordariomycetidae</taxon>
        <taxon>Coniochaetales</taxon>
        <taxon>Coniochaetaceae</taxon>
        <taxon>Coniochaeta</taxon>
    </lineage>
</organism>
<feature type="compositionally biased region" description="Polar residues" evidence="1">
    <location>
        <begin position="385"/>
        <end position="399"/>
    </location>
</feature>
<gene>
    <name evidence="2" type="ORF">DL546_001867</name>
</gene>
<feature type="compositionally biased region" description="Polar residues" evidence="1">
    <location>
        <begin position="275"/>
        <end position="307"/>
    </location>
</feature>
<name>A0A420XYB3_9PEZI</name>
<accession>A0A420XYB3</accession>
<feature type="compositionally biased region" description="Basic and acidic residues" evidence="1">
    <location>
        <begin position="64"/>
        <end position="78"/>
    </location>
</feature>
<dbReference type="AlphaFoldDB" id="A0A420XYB3"/>
<sequence length="460" mass="49706">MGASMSTLGGWTIIICIAGYYAFRYSSDAQRQVIARTAQNKRIEDRSRPQAPKDNKDKAKRQRKETFSKKAEQSDKTQPKQQEAPAKPLPATSKRQADDTSDDNISNREFAKQLASIKQGTNFNGPKKTSEKKQKSVKQSRAQEKETFAEVAAKDNKVSAPSSTTGAEGDDDESSIASPEVTPADAGDVSDMLERPSSTGPSVLRLTETDKVNAKKPKKPTEKQPVETKKQRQNRAKVEAAKLAREEAEADRKKKAEAQRRLARISEGRAAKDGSSFTAASQPKSNVWTGNSVNGANGTSVSHSASSGDFVPVQPLDTFSASNGATIGTANESRAEKASSDIPKADNWMSSLPSEEEQIARLQDDDNWNTVPSKKARKKSKTTAGDSTDNASVTSSVTKPQHVVPVSNSPVVVSSETRRQSATKPASSRPTKTFGQQSSFAALSSDDHTDGAQEEQEWDV</sequence>
<feature type="compositionally biased region" description="Basic and acidic residues" evidence="1">
    <location>
        <begin position="207"/>
        <end position="272"/>
    </location>
</feature>
<evidence type="ECO:0000313" key="2">
    <source>
        <dbReference type="EMBL" id="RKU40661.1"/>
    </source>
</evidence>
<proteinExistence type="predicted"/>
<keyword evidence="3" id="KW-1185">Reference proteome</keyword>
<dbReference type="EMBL" id="QVQW01000095">
    <property type="protein sequence ID" value="RKU40661.1"/>
    <property type="molecule type" value="Genomic_DNA"/>
</dbReference>
<feature type="compositionally biased region" description="Polar residues" evidence="1">
    <location>
        <begin position="420"/>
        <end position="442"/>
    </location>
</feature>
<dbReference type="Proteomes" id="UP000275385">
    <property type="component" value="Unassembled WGS sequence"/>
</dbReference>
<feature type="region of interest" description="Disordered" evidence="1">
    <location>
        <begin position="38"/>
        <end position="460"/>
    </location>
</feature>